<sequence>MKLQLSYGKAKSSLDFPDLSPSEISVQDLEKKLLKEVFKKSKDRMCIRTLDKVILPSGSKDTLDKYLREGDEIIVKDLGPQISWKTVFMVEYLGPIIIHPLFYYFAETIHGAPFQASVLQKTTLFLIVLHFLKREYETMYVHRFSHATMPLSNLFKNSAHYHFLSGVLIAYSVYSPKYSQPQEIENPLYFYFCIGLYAFGEISNFMTHIALRNLRPPGTRTRAIPYGYGFDLVSCPNYFFETLAWVAICLLTGNWASWLFTAVAFGQMYVWALKKHSQYKKDFPDYPKGRKAIVPFFA</sequence>
<evidence type="ECO:0000313" key="1">
    <source>
        <dbReference type="EMBL" id="KAJ9083030.1"/>
    </source>
</evidence>
<name>A0ACC2U869_9FUNG</name>
<dbReference type="EC" id="1.3.1.93" evidence="1"/>
<protein>
    <submittedName>
        <fullName evidence="1">3-oxo-5a-steroid 4- dehydrogenase</fullName>
        <ecNumber evidence="1">1.3.1.93</ecNumber>
    </submittedName>
</protein>
<comment type="caution">
    <text evidence="1">The sequence shown here is derived from an EMBL/GenBank/DDBJ whole genome shotgun (WGS) entry which is preliminary data.</text>
</comment>
<reference evidence="1" key="1">
    <citation type="submission" date="2022-04" db="EMBL/GenBank/DDBJ databases">
        <title>Genome of the entomopathogenic fungus Entomophthora muscae.</title>
        <authorList>
            <person name="Elya C."/>
            <person name="Lovett B.R."/>
            <person name="Lee E."/>
            <person name="Macias A.M."/>
            <person name="Hajek A.E."/>
            <person name="De Bivort B.L."/>
            <person name="Kasson M.T."/>
            <person name="De Fine Licht H.H."/>
            <person name="Stajich J.E."/>
        </authorList>
    </citation>
    <scope>NUCLEOTIDE SEQUENCE</scope>
    <source>
        <strain evidence="1">Berkeley</strain>
    </source>
</reference>
<gene>
    <name evidence="1" type="primary">TSC13</name>
    <name evidence="1" type="ORF">DSO57_1038863</name>
</gene>
<evidence type="ECO:0000313" key="2">
    <source>
        <dbReference type="Proteomes" id="UP001165960"/>
    </source>
</evidence>
<keyword evidence="2" id="KW-1185">Reference proteome</keyword>
<dbReference type="EMBL" id="QTSX02001250">
    <property type="protein sequence ID" value="KAJ9083030.1"/>
    <property type="molecule type" value="Genomic_DNA"/>
</dbReference>
<organism evidence="1 2">
    <name type="scientific">Entomophthora muscae</name>
    <dbReference type="NCBI Taxonomy" id="34485"/>
    <lineage>
        <taxon>Eukaryota</taxon>
        <taxon>Fungi</taxon>
        <taxon>Fungi incertae sedis</taxon>
        <taxon>Zoopagomycota</taxon>
        <taxon>Entomophthoromycotina</taxon>
        <taxon>Entomophthoromycetes</taxon>
        <taxon>Entomophthorales</taxon>
        <taxon>Entomophthoraceae</taxon>
        <taxon>Entomophthora</taxon>
    </lineage>
</organism>
<accession>A0ACC2U869</accession>
<proteinExistence type="predicted"/>
<keyword evidence="1" id="KW-0560">Oxidoreductase</keyword>
<dbReference type="Proteomes" id="UP001165960">
    <property type="component" value="Unassembled WGS sequence"/>
</dbReference>